<evidence type="ECO:0000256" key="4">
    <source>
        <dbReference type="ARBA" id="ARBA00052769"/>
    </source>
</evidence>
<dbReference type="EMBL" id="VIWO01000016">
    <property type="protein sequence ID" value="TWF32359.1"/>
    <property type="molecule type" value="Genomic_DNA"/>
</dbReference>
<dbReference type="GO" id="GO:0051287">
    <property type="term" value="F:NAD binding"/>
    <property type="evidence" value="ECO:0007669"/>
    <property type="project" value="InterPro"/>
</dbReference>
<comment type="catalytic activity">
    <reaction evidence="2">
        <text>(R)-glycerate + NAD(+) = 3-hydroxypyruvate + NADH + H(+)</text>
        <dbReference type="Rhea" id="RHEA:17905"/>
        <dbReference type="ChEBI" id="CHEBI:15378"/>
        <dbReference type="ChEBI" id="CHEBI:16659"/>
        <dbReference type="ChEBI" id="CHEBI:17180"/>
        <dbReference type="ChEBI" id="CHEBI:57540"/>
        <dbReference type="ChEBI" id="CHEBI:57945"/>
        <dbReference type="EC" id="1.1.1.81"/>
    </reaction>
</comment>
<name>A0A561P2L5_9BACT</name>
<evidence type="ECO:0000256" key="7">
    <source>
        <dbReference type="ARBA" id="ARBA00066674"/>
    </source>
</evidence>
<evidence type="ECO:0000256" key="3">
    <source>
        <dbReference type="ARBA" id="ARBA00052239"/>
    </source>
</evidence>
<dbReference type="EC" id="1.1.1.81" evidence="7"/>
<comment type="catalytic activity">
    <reaction evidence="4">
        <text>glycolate + NADP(+) = glyoxylate + NADPH + H(+)</text>
        <dbReference type="Rhea" id="RHEA:10992"/>
        <dbReference type="ChEBI" id="CHEBI:15378"/>
        <dbReference type="ChEBI" id="CHEBI:29805"/>
        <dbReference type="ChEBI" id="CHEBI:36655"/>
        <dbReference type="ChEBI" id="CHEBI:57783"/>
        <dbReference type="ChEBI" id="CHEBI:58349"/>
        <dbReference type="EC" id="1.1.1.79"/>
    </reaction>
</comment>
<dbReference type="GO" id="GO:0030267">
    <property type="term" value="F:glyoxylate reductase (NADPH) activity"/>
    <property type="evidence" value="ECO:0007669"/>
    <property type="project" value="UniProtKB-EC"/>
</dbReference>
<organism evidence="12 13">
    <name type="scientific">Chitinophaga polysaccharea</name>
    <dbReference type="NCBI Taxonomy" id="1293035"/>
    <lineage>
        <taxon>Bacteria</taxon>
        <taxon>Pseudomonadati</taxon>
        <taxon>Bacteroidota</taxon>
        <taxon>Chitinophagia</taxon>
        <taxon>Chitinophagales</taxon>
        <taxon>Chitinophagaceae</taxon>
        <taxon>Chitinophaga</taxon>
    </lineage>
</organism>
<evidence type="ECO:0000313" key="12">
    <source>
        <dbReference type="EMBL" id="TWF32359.1"/>
    </source>
</evidence>
<comment type="catalytic activity">
    <reaction evidence="3">
        <text>(R)-glycerate + NADP(+) = 3-hydroxypyruvate + NADPH + H(+)</text>
        <dbReference type="Rhea" id="RHEA:18657"/>
        <dbReference type="ChEBI" id="CHEBI:15378"/>
        <dbReference type="ChEBI" id="CHEBI:16659"/>
        <dbReference type="ChEBI" id="CHEBI:17180"/>
        <dbReference type="ChEBI" id="CHEBI:57783"/>
        <dbReference type="ChEBI" id="CHEBI:58349"/>
        <dbReference type="EC" id="1.1.1.81"/>
    </reaction>
</comment>
<accession>A0A561P2L5</accession>
<dbReference type="CDD" id="cd05301">
    <property type="entry name" value="GDH"/>
    <property type="match status" value="1"/>
</dbReference>
<dbReference type="Proteomes" id="UP000320811">
    <property type="component" value="Unassembled WGS sequence"/>
</dbReference>
<protein>
    <recommendedName>
        <fullName evidence="8">Glyoxylate/hydroxypyruvate reductase B</fullName>
        <ecNumber evidence="6">1.1.1.79</ecNumber>
        <ecNumber evidence="7">1.1.1.81</ecNumber>
    </recommendedName>
</protein>
<evidence type="ECO:0000256" key="6">
    <source>
        <dbReference type="ARBA" id="ARBA00066661"/>
    </source>
</evidence>
<evidence type="ECO:0000256" key="1">
    <source>
        <dbReference type="ARBA" id="ARBA00023002"/>
    </source>
</evidence>
<dbReference type="OrthoDB" id="1522997at2"/>
<evidence type="ECO:0000256" key="9">
    <source>
        <dbReference type="RuleBase" id="RU003719"/>
    </source>
</evidence>
<dbReference type="GO" id="GO:0005829">
    <property type="term" value="C:cytosol"/>
    <property type="evidence" value="ECO:0007669"/>
    <property type="project" value="TreeGrafter"/>
</dbReference>
<dbReference type="AlphaFoldDB" id="A0A561P2L5"/>
<evidence type="ECO:0000259" key="10">
    <source>
        <dbReference type="Pfam" id="PF00389"/>
    </source>
</evidence>
<keyword evidence="1 9" id="KW-0560">Oxidoreductase</keyword>
<proteinExistence type="inferred from homology"/>
<reference evidence="12 13" key="1">
    <citation type="submission" date="2019-06" db="EMBL/GenBank/DDBJ databases">
        <title>Sorghum-associated microbial communities from plants grown in Nebraska, USA.</title>
        <authorList>
            <person name="Schachtman D."/>
        </authorList>
    </citation>
    <scope>NUCLEOTIDE SEQUENCE [LARGE SCALE GENOMIC DNA]</scope>
    <source>
        <strain evidence="12 13">1209</strain>
    </source>
</reference>
<comment type="caution">
    <text evidence="12">The sequence shown here is derived from an EMBL/GenBank/DDBJ whole genome shotgun (WGS) entry which is preliminary data.</text>
</comment>
<evidence type="ECO:0000256" key="8">
    <source>
        <dbReference type="ARBA" id="ARBA00073362"/>
    </source>
</evidence>
<dbReference type="InterPro" id="IPR036291">
    <property type="entry name" value="NAD(P)-bd_dom_sf"/>
</dbReference>
<gene>
    <name evidence="12" type="ORF">FHW36_11632</name>
</gene>
<dbReference type="InterPro" id="IPR050223">
    <property type="entry name" value="D-isomer_2-hydroxyacid_DH"/>
</dbReference>
<sequence length="324" mass="35399">MKVFTTRVIPEEGLALLAHAGITVTQWSEPREMSLEEMIAKCKENDALLFAGGRKIDRPLLEHCRHLKIISLLSVGYDNVDLKAATELGIQITNTPGVLSNATADNAFLLMLAVARKAFFHHKRILNGEWGFSSPTANLGVDIEGKTLGIWGLGNIGSVMAQRCRAAFDMKIIYCNRHRNEAAEKALDAQWVSFDELLEQSDVLSVHTSLTPETKEKFDKAAFAKMKPSAIFINAARGGIHHETDLIAALETGQIWGAGLDVTNPEPMHPDNPLLQMPTVAVLPHIGSATVETRNAMSRIAAQNIIAAFQGQPVPNPVNHIYAL</sequence>
<dbReference type="EC" id="1.1.1.79" evidence="6"/>
<dbReference type="SUPFAM" id="SSF52283">
    <property type="entry name" value="Formate/glycerate dehydrogenase catalytic domain-like"/>
    <property type="match status" value="1"/>
</dbReference>
<dbReference type="Pfam" id="PF00389">
    <property type="entry name" value="2-Hacid_dh"/>
    <property type="match status" value="1"/>
</dbReference>
<dbReference type="GO" id="GO:0016618">
    <property type="term" value="F:hydroxypyruvate reductase [NAD(P)H] activity"/>
    <property type="evidence" value="ECO:0007669"/>
    <property type="project" value="UniProtKB-EC"/>
</dbReference>
<dbReference type="InterPro" id="IPR006139">
    <property type="entry name" value="D-isomer_2_OHA_DH_cat_dom"/>
</dbReference>
<feature type="domain" description="D-isomer specific 2-hydroxyacid dehydrogenase catalytic" evidence="10">
    <location>
        <begin position="6"/>
        <end position="319"/>
    </location>
</feature>
<feature type="domain" description="D-isomer specific 2-hydroxyacid dehydrogenase NAD-binding" evidence="11">
    <location>
        <begin position="109"/>
        <end position="287"/>
    </location>
</feature>
<dbReference type="SUPFAM" id="SSF51735">
    <property type="entry name" value="NAD(P)-binding Rossmann-fold domains"/>
    <property type="match status" value="1"/>
</dbReference>
<dbReference type="InterPro" id="IPR006140">
    <property type="entry name" value="D-isomer_DH_NAD-bd"/>
</dbReference>
<comment type="similarity">
    <text evidence="5">Belongs to the D-isomer specific 2-hydroxyacid dehydrogenase family. GhrB subfamily.</text>
</comment>
<dbReference type="PANTHER" id="PTHR10996">
    <property type="entry name" value="2-HYDROXYACID DEHYDROGENASE-RELATED"/>
    <property type="match status" value="1"/>
</dbReference>
<keyword evidence="13" id="KW-1185">Reference proteome</keyword>
<evidence type="ECO:0000256" key="2">
    <source>
        <dbReference type="ARBA" id="ARBA00051801"/>
    </source>
</evidence>
<evidence type="ECO:0000256" key="5">
    <source>
        <dbReference type="ARBA" id="ARBA00061278"/>
    </source>
</evidence>
<dbReference type="FunFam" id="3.40.50.720:FF:000026">
    <property type="entry name" value="Glyoxylate/hydroxypyruvate reductase B"/>
    <property type="match status" value="1"/>
</dbReference>
<dbReference type="Pfam" id="PF02826">
    <property type="entry name" value="2-Hacid_dh_C"/>
    <property type="match status" value="1"/>
</dbReference>
<dbReference type="Gene3D" id="3.40.50.720">
    <property type="entry name" value="NAD(P)-binding Rossmann-like Domain"/>
    <property type="match status" value="2"/>
</dbReference>
<evidence type="ECO:0000259" key="11">
    <source>
        <dbReference type="Pfam" id="PF02826"/>
    </source>
</evidence>
<dbReference type="PANTHER" id="PTHR10996:SF257">
    <property type="entry name" value="GLYOXYLATE REDUCTASE 1"/>
    <property type="match status" value="1"/>
</dbReference>
<dbReference type="RefSeq" id="WP_145675062.1">
    <property type="nucleotide sequence ID" value="NZ_VIWO01000016.1"/>
</dbReference>
<evidence type="ECO:0000313" key="13">
    <source>
        <dbReference type="Proteomes" id="UP000320811"/>
    </source>
</evidence>